<keyword evidence="2" id="KW-0812">Transmembrane</keyword>
<protein>
    <submittedName>
        <fullName evidence="3">Uncharacterized protein</fullName>
    </submittedName>
</protein>
<evidence type="ECO:0000256" key="1">
    <source>
        <dbReference type="SAM" id="Coils"/>
    </source>
</evidence>
<accession>A0A077WK76</accession>
<feature type="transmembrane region" description="Helical" evidence="2">
    <location>
        <begin position="385"/>
        <end position="404"/>
    </location>
</feature>
<reference evidence="3" key="1">
    <citation type="journal article" date="2014" name="Genome Announc.">
        <title>De novo whole-genome sequence and genome annotation of Lichtheimia ramosa.</title>
        <authorList>
            <person name="Linde J."/>
            <person name="Schwartze V."/>
            <person name="Binder U."/>
            <person name="Lass-Florl C."/>
            <person name="Voigt K."/>
            <person name="Horn F."/>
        </authorList>
    </citation>
    <scope>NUCLEOTIDE SEQUENCE</scope>
    <source>
        <strain evidence="3">JMRC FSU:6197</strain>
    </source>
</reference>
<dbReference type="OrthoDB" id="432685at2759"/>
<dbReference type="EMBL" id="LK023324">
    <property type="protein sequence ID" value="CDS08161.1"/>
    <property type="molecule type" value="Genomic_DNA"/>
</dbReference>
<evidence type="ECO:0000256" key="2">
    <source>
        <dbReference type="SAM" id="Phobius"/>
    </source>
</evidence>
<evidence type="ECO:0000313" key="3">
    <source>
        <dbReference type="EMBL" id="CDS08161.1"/>
    </source>
</evidence>
<dbReference type="AlphaFoldDB" id="A0A077WK76"/>
<keyword evidence="2" id="KW-0472">Membrane</keyword>
<keyword evidence="2" id="KW-1133">Transmembrane helix</keyword>
<gene>
    <name evidence="3" type="ORF">LRAMOSA02109</name>
</gene>
<keyword evidence="1" id="KW-0175">Coiled coil</keyword>
<sequence length="457" mass="52374">MSLLQKSTSELERLVLQHNPEGVIYTRQLLTLLDSIEQSCGHALLISPQKAAIEPYCKANPNVEMTTSDIVALLTLVPHQLHNSDQDSHPMIQSNENELLEKEAKRYRRSIQLTRSIRQSERNLTSLTRENEDRIVQLQSRVDDMNSQVARQKHEIQEYKKKESTSLQQIDALEAHIASIEHTETNQKMMYRSMKKLYNEKCLEAQELHDMLLQKARVLEETERLCQSINKEFHHIKHERSKLLAMQSTLERELASSRYTHVQLEEQRNENQRLKEIIGGLQSNLMQTDHEQQYDDDCLNYGTDVFTGGSISQVRQELTQLKHALDQENMSLAAELLRFDAFDNPNDTCQEVYDGHQMHTVSSTQPKAFNIKDASTAAANTVTTFALYTLFVYLFGIVTSTFLLENTAGSGTGFEAFMTMASSSQAVPGSSFATNKLLEVILYWIEKIVFEKRVMTH</sequence>
<organism evidence="3">
    <name type="scientific">Lichtheimia ramosa</name>
    <dbReference type="NCBI Taxonomy" id="688394"/>
    <lineage>
        <taxon>Eukaryota</taxon>
        <taxon>Fungi</taxon>
        <taxon>Fungi incertae sedis</taxon>
        <taxon>Mucoromycota</taxon>
        <taxon>Mucoromycotina</taxon>
        <taxon>Mucoromycetes</taxon>
        <taxon>Mucorales</taxon>
        <taxon>Lichtheimiaceae</taxon>
        <taxon>Lichtheimia</taxon>
    </lineage>
</organism>
<feature type="coiled-coil region" evidence="1">
    <location>
        <begin position="135"/>
        <end position="162"/>
    </location>
</feature>
<dbReference type="Gene3D" id="1.20.5.1700">
    <property type="match status" value="1"/>
</dbReference>
<proteinExistence type="predicted"/>
<name>A0A077WK76_9FUNG</name>